<organism evidence="2 3">
    <name type="scientific">Candidatus Fischerbacteria bacterium RBG_13_37_8</name>
    <dbReference type="NCBI Taxonomy" id="1817863"/>
    <lineage>
        <taxon>Bacteria</taxon>
        <taxon>Candidatus Fischeribacteriota</taxon>
    </lineage>
</organism>
<name>A0A1F5VX00_9BACT</name>
<proteinExistence type="predicted"/>
<protein>
    <submittedName>
        <fullName evidence="2">Uncharacterized protein</fullName>
    </submittedName>
</protein>
<keyword evidence="1" id="KW-0732">Signal</keyword>
<dbReference type="EMBL" id="MFGW01000036">
    <property type="protein sequence ID" value="OGF67974.1"/>
    <property type="molecule type" value="Genomic_DNA"/>
</dbReference>
<evidence type="ECO:0000313" key="3">
    <source>
        <dbReference type="Proteomes" id="UP000178943"/>
    </source>
</evidence>
<feature type="non-terminal residue" evidence="2">
    <location>
        <position position="315"/>
    </location>
</feature>
<dbReference type="Gene3D" id="2.120.10.30">
    <property type="entry name" value="TolB, C-terminal domain"/>
    <property type="match status" value="1"/>
</dbReference>
<feature type="signal peptide" evidence="1">
    <location>
        <begin position="1"/>
        <end position="21"/>
    </location>
</feature>
<accession>A0A1F5VX00</accession>
<dbReference type="InterPro" id="IPR011659">
    <property type="entry name" value="WD40"/>
</dbReference>
<dbReference type="AlphaFoldDB" id="A0A1F5VX00"/>
<comment type="caution">
    <text evidence="2">The sequence shown here is derived from an EMBL/GenBank/DDBJ whole genome shotgun (WGS) entry which is preliminary data.</text>
</comment>
<evidence type="ECO:0000256" key="1">
    <source>
        <dbReference type="SAM" id="SignalP"/>
    </source>
</evidence>
<dbReference type="SUPFAM" id="SSF82171">
    <property type="entry name" value="DPP6 N-terminal domain-like"/>
    <property type="match status" value="1"/>
</dbReference>
<dbReference type="Pfam" id="PF07676">
    <property type="entry name" value="PD40"/>
    <property type="match status" value="3"/>
</dbReference>
<dbReference type="Proteomes" id="UP000178943">
    <property type="component" value="Unassembled WGS sequence"/>
</dbReference>
<feature type="chain" id="PRO_5009522096" evidence="1">
    <location>
        <begin position="22"/>
        <end position="315"/>
    </location>
</feature>
<evidence type="ECO:0000313" key="2">
    <source>
        <dbReference type="EMBL" id="OGF67974.1"/>
    </source>
</evidence>
<reference evidence="2 3" key="1">
    <citation type="journal article" date="2016" name="Nat. Commun.">
        <title>Thousands of microbial genomes shed light on interconnected biogeochemical processes in an aquifer system.</title>
        <authorList>
            <person name="Anantharaman K."/>
            <person name="Brown C.T."/>
            <person name="Hug L.A."/>
            <person name="Sharon I."/>
            <person name="Castelle C.J."/>
            <person name="Probst A.J."/>
            <person name="Thomas B.C."/>
            <person name="Singh A."/>
            <person name="Wilkins M.J."/>
            <person name="Karaoz U."/>
            <person name="Brodie E.L."/>
            <person name="Williams K.H."/>
            <person name="Hubbard S.S."/>
            <person name="Banfield J.F."/>
        </authorList>
    </citation>
    <scope>NUCLEOTIDE SEQUENCE [LARGE SCALE GENOMIC DNA]</scope>
</reference>
<gene>
    <name evidence="2" type="ORF">A2Y62_22025</name>
</gene>
<sequence length="315" mass="35376">MQKLLVMIVVIACFLVFFANASNSNTGKFANLKGAYLGQKPPGIEPVLFAPGIVSTGMFERDVVIAMNGKEFYYGLMFGTQATIMVSRQKDGIWSEPEIVSFASDMKYYYFEPSITNDGKRMFFLSTLPPAGKEPKPGWSYQNIWAVDRLENGVWGKPYELDTPINSDEHNFYPSVTNDSTLYFTRATAKDFKTTIYRSRLKEGKYTEIEKLPAPVNGKGTLYNAFIAHDESYLIVCAADLPKNDTGVPQYYIYFRDENDKWSEPINMGEKINKPGATASSAYVSPDGKYLFFASTWKKPPEQPLAGTLSLSKLL</sequence>
<dbReference type="STRING" id="1817863.A2Y62_22025"/>
<dbReference type="InterPro" id="IPR011042">
    <property type="entry name" value="6-blade_b-propeller_TolB-like"/>
</dbReference>